<dbReference type="EMBL" id="KQ241716">
    <property type="protein sequence ID" value="KNC85179.1"/>
    <property type="molecule type" value="Genomic_DNA"/>
</dbReference>
<dbReference type="GeneID" id="25903140"/>
<evidence type="ECO:0000259" key="9">
    <source>
        <dbReference type="PROSITE" id="PS50862"/>
    </source>
</evidence>
<dbReference type="Pfam" id="PF03129">
    <property type="entry name" value="HGTP_anticodon"/>
    <property type="match status" value="1"/>
</dbReference>
<evidence type="ECO:0000313" key="11">
    <source>
        <dbReference type="Proteomes" id="UP000054560"/>
    </source>
</evidence>
<dbReference type="GO" id="GO:0005737">
    <property type="term" value="C:cytoplasm"/>
    <property type="evidence" value="ECO:0007669"/>
    <property type="project" value="InterPro"/>
</dbReference>
<dbReference type="EC" id="6.1.1.15" evidence="1"/>
<dbReference type="FunFam" id="3.40.50.800:FF:000005">
    <property type="entry name" value="bifunctional glutamate/proline--tRNA ligase"/>
    <property type="match status" value="1"/>
</dbReference>
<accession>A0A0L0G8E5</accession>
<dbReference type="AlphaFoldDB" id="A0A0L0G8E5"/>
<dbReference type="SUPFAM" id="SSF52954">
    <property type="entry name" value="Class II aaRS ABD-related"/>
    <property type="match status" value="1"/>
</dbReference>
<proteinExistence type="predicted"/>
<keyword evidence="6 10" id="KW-0030">Aminoacyl-tRNA synthetase</keyword>
<evidence type="ECO:0000256" key="5">
    <source>
        <dbReference type="ARBA" id="ARBA00022917"/>
    </source>
</evidence>
<dbReference type="Gene3D" id="3.40.50.800">
    <property type="entry name" value="Anticodon-binding domain"/>
    <property type="match status" value="1"/>
</dbReference>
<gene>
    <name evidence="10" type="ORF">SARC_02636</name>
</gene>
<dbReference type="GO" id="GO:0005524">
    <property type="term" value="F:ATP binding"/>
    <property type="evidence" value="ECO:0007669"/>
    <property type="project" value="UniProtKB-KW"/>
</dbReference>
<dbReference type="PROSITE" id="PS50862">
    <property type="entry name" value="AA_TRNA_LIGASE_II"/>
    <property type="match status" value="1"/>
</dbReference>
<dbReference type="eggNOG" id="KOG4163">
    <property type="taxonomic scope" value="Eukaryota"/>
</dbReference>
<protein>
    <recommendedName>
        <fullName evidence="1">proline--tRNA ligase</fullName>
        <ecNumber evidence="1">6.1.1.15</ecNumber>
    </recommendedName>
    <alternativeName>
        <fullName evidence="7">Prolyl-tRNA synthetase</fullName>
    </alternativeName>
</protein>
<dbReference type="PANTHER" id="PTHR43382:SF2">
    <property type="entry name" value="BIFUNCTIONAL GLUTAMATE_PROLINE--TRNA LIGASE"/>
    <property type="match status" value="1"/>
</dbReference>
<dbReference type="Proteomes" id="UP000054560">
    <property type="component" value="Unassembled WGS sequence"/>
</dbReference>
<dbReference type="InterPro" id="IPR002316">
    <property type="entry name" value="Pro-tRNA-ligase_IIa"/>
</dbReference>
<dbReference type="InterPro" id="IPR002314">
    <property type="entry name" value="aa-tRNA-synt_IIb"/>
</dbReference>
<dbReference type="OrthoDB" id="1350766at2759"/>
<dbReference type="InterPro" id="IPR004499">
    <property type="entry name" value="Pro-tRNA-ligase_IIa_arc-type"/>
</dbReference>
<evidence type="ECO:0000256" key="2">
    <source>
        <dbReference type="ARBA" id="ARBA00022598"/>
    </source>
</evidence>
<evidence type="ECO:0000256" key="4">
    <source>
        <dbReference type="ARBA" id="ARBA00022840"/>
    </source>
</evidence>
<dbReference type="PANTHER" id="PTHR43382">
    <property type="entry name" value="PROLYL-TRNA SYNTHETASE"/>
    <property type="match status" value="1"/>
</dbReference>
<dbReference type="PRINTS" id="PR01046">
    <property type="entry name" value="TRNASYNTHPRO"/>
</dbReference>
<evidence type="ECO:0000256" key="3">
    <source>
        <dbReference type="ARBA" id="ARBA00022741"/>
    </source>
</evidence>
<dbReference type="NCBIfam" id="TIGR00408">
    <property type="entry name" value="proS_fam_I"/>
    <property type="match status" value="1"/>
</dbReference>
<feature type="domain" description="Aminoacyl-transfer RNA synthetases class-II family profile" evidence="9">
    <location>
        <begin position="1"/>
        <end position="211"/>
    </location>
</feature>
<dbReference type="SUPFAM" id="SSF55681">
    <property type="entry name" value="Class II aaRS and biotin synthetases"/>
    <property type="match status" value="1"/>
</dbReference>
<dbReference type="Pfam" id="PF00587">
    <property type="entry name" value="tRNA-synt_2b"/>
    <property type="match status" value="1"/>
</dbReference>
<evidence type="ECO:0000313" key="10">
    <source>
        <dbReference type="EMBL" id="KNC85179.1"/>
    </source>
</evidence>
<dbReference type="InterPro" id="IPR004154">
    <property type="entry name" value="Anticodon-bd"/>
</dbReference>
<name>A0A0L0G8E5_9EUKA</name>
<dbReference type="InterPro" id="IPR016061">
    <property type="entry name" value="Pro-tRNA_ligase_II_C"/>
</dbReference>
<keyword evidence="4" id="KW-0067">ATP-binding</keyword>
<keyword evidence="2" id="KW-0436">Ligase</keyword>
<dbReference type="SMART" id="SM00946">
    <property type="entry name" value="ProRS-C_1"/>
    <property type="match status" value="1"/>
</dbReference>
<reference evidence="10 11" key="1">
    <citation type="submission" date="2011-02" db="EMBL/GenBank/DDBJ databases">
        <title>The Genome Sequence of Sphaeroforma arctica JP610.</title>
        <authorList>
            <consortium name="The Broad Institute Genome Sequencing Platform"/>
            <person name="Russ C."/>
            <person name="Cuomo C."/>
            <person name="Young S.K."/>
            <person name="Zeng Q."/>
            <person name="Gargeya S."/>
            <person name="Alvarado L."/>
            <person name="Berlin A."/>
            <person name="Chapman S.B."/>
            <person name="Chen Z."/>
            <person name="Freedman E."/>
            <person name="Gellesch M."/>
            <person name="Goldberg J."/>
            <person name="Griggs A."/>
            <person name="Gujja S."/>
            <person name="Heilman E."/>
            <person name="Heiman D."/>
            <person name="Howarth C."/>
            <person name="Mehta T."/>
            <person name="Neiman D."/>
            <person name="Pearson M."/>
            <person name="Roberts A."/>
            <person name="Saif S."/>
            <person name="Shea T."/>
            <person name="Shenoy N."/>
            <person name="Sisk P."/>
            <person name="Stolte C."/>
            <person name="Sykes S."/>
            <person name="White J."/>
            <person name="Yandava C."/>
            <person name="Burger G."/>
            <person name="Gray M.W."/>
            <person name="Holland P.W.H."/>
            <person name="King N."/>
            <person name="Lang F.B.F."/>
            <person name="Roger A.J."/>
            <person name="Ruiz-Trillo I."/>
            <person name="Haas B."/>
            <person name="Nusbaum C."/>
            <person name="Birren B."/>
        </authorList>
    </citation>
    <scope>NUCLEOTIDE SEQUENCE [LARGE SCALE GENOMIC DNA]</scope>
    <source>
        <strain evidence="10 11">JP610</strain>
    </source>
</reference>
<dbReference type="GO" id="GO:0017101">
    <property type="term" value="C:aminoacyl-tRNA synthetase multienzyme complex"/>
    <property type="evidence" value="ECO:0007669"/>
    <property type="project" value="TreeGrafter"/>
</dbReference>
<organism evidence="10 11">
    <name type="scientific">Sphaeroforma arctica JP610</name>
    <dbReference type="NCBI Taxonomy" id="667725"/>
    <lineage>
        <taxon>Eukaryota</taxon>
        <taxon>Ichthyosporea</taxon>
        <taxon>Ichthyophonida</taxon>
        <taxon>Sphaeroforma</taxon>
    </lineage>
</organism>
<evidence type="ECO:0000256" key="7">
    <source>
        <dbReference type="ARBA" id="ARBA00029731"/>
    </source>
</evidence>
<dbReference type="InterPro" id="IPR045864">
    <property type="entry name" value="aa-tRNA-synth_II/BPL/LPL"/>
</dbReference>
<keyword evidence="11" id="KW-1185">Reference proteome</keyword>
<dbReference type="Gene3D" id="3.30.110.30">
    <property type="entry name" value="C-terminal domain of ProRS"/>
    <property type="match status" value="1"/>
</dbReference>
<evidence type="ECO:0000256" key="6">
    <source>
        <dbReference type="ARBA" id="ARBA00023146"/>
    </source>
</evidence>
<dbReference type="Gene3D" id="3.30.930.10">
    <property type="entry name" value="Bira Bifunctional Protein, Domain 2"/>
    <property type="match status" value="1"/>
</dbReference>
<comment type="catalytic activity">
    <reaction evidence="8">
        <text>tRNA(Pro) + L-proline + ATP = L-prolyl-tRNA(Pro) + AMP + diphosphate</text>
        <dbReference type="Rhea" id="RHEA:14305"/>
        <dbReference type="Rhea" id="RHEA-COMP:9700"/>
        <dbReference type="Rhea" id="RHEA-COMP:9702"/>
        <dbReference type="ChEBI" id="CHEBI:30616"/>
        <dbReference type="ChEBI" id="CHEBI:33019"/>
        <dbReference type="ChEBI" id="CHEBI:60039"/>
        <dbReference type="ChEBI" id="CHEBI:78442"/>
        <dbReference type="ChEBI" id="CHEBI:78532"/>
        <dbReference type="ChEBI" id="CHEBI:456215"/>
        <dbReference type="EC" id="6.1.1.15"/>
    </reaction>
</comment>
<dbReference type="GO" id="GO:0006433">
    <property type="term" value="P:prolyl-tRNA aminoacylation"/>
    <property type="evidence" value="ECO:0007669"/>
    <property type="project" value="InterPro"/>
</dbReference>
<dbReference type="FunFam" id="3.30.110.30:FF:000001">
    <property type="entry name" value="Bifunctional glutamate/proline--tRNA ligase"/>
    <property type="match status" value="1"/>
</dbReference>
<dbReference type="Pfam" id="PF09180">
    <property type="entry name" value="ProRS-C_1"/>
    <property type="match status" value="1"/>
</dbReference>
<keyword evidence="3" id="KW-0547">Nucleotide-binding</keyword>
<evidence type="ECO:0000256" key="1">
    <source>
        <dbReference type="ARBA" id="ARBA00012831"/>
    </source>
</evidence>
<dbReference type="RefSeq" id="XP_014159081.1">
    <property type="nucleotide sequence ID" value="XM_014303606.1"/>
</dbReference>
<dbReference type="GO" id="GO:0004827">
    <property type="term" value="F:proline-tRNA ligase activity"/>
    <property type="evidence" value="ECO:0007669"/>
    <property type="project" value="UniProtKB-EC"/>
</dbReference>
<dbReference type="STRING" id="667725.A0A0L0G8E5"/>
<dbReference type="InterPro" id="IPR006195">
    <property type="entry name" value="aa-tRNA-synth_II"/>
</dbReference>
<dbReference type="InterPro" id="IPR036621">
    <property type="entry name" value="Anticodon-bd_dom_sf"/>
</dbReference>
<evidence type="ECO:0000256" key="8">
    <source>
        <dbReference type="ARBA" id="ARBA00047671"/>
    </source>
</evidence>
<dbReference type="InterPro" id="IPR017449">
    <property type="entry name" value="Pro-tRNA_synth_II"/>
</dbReference>
<dbReference type="CDD" id="cd00862">
    <property type="entry name" value="ProRS_anticodon_zinc"/>
    <property type="match status" value="1"/>
</dbReference>
<dbReference type="SUPFAM" id="SSF64586">
    <property type="entry name" value="C-terminal domain of ProRS"/>
    <property type="match status" value="1"/>
</dbReference>
<keyword evidence="5" id="KW-0648">Protein biosynthesis</keyword>
<sequence length="426" mass="47872">MKEKDHIEGFAPEVAWVTKAGNSEMAEPCAIRPTSETVMYPYFAKWIRSHRDLPLKINQWCNVVRWEFKNPQPFLRTREFLWQEGHTAHATQAEADAEVLTILEFYRQTYEDLLAVPVTPGVKSEKEKFAGALYTTTVEAFVPGSGRAIQGGTSHCLGQNFSKMFDITFENENAVEGAKKSHVWQNSWGFSTRSIGVCIMVHGDDKGLVMPPRVALYQVVVIPCGITAKTSDEDRKFISGESQKLGDMLRMADLRVTTDTRSNYTPGWKYSHWEQKGVPVRIEVGPKDLEKKSVMAVRRDTGEKISLEIDTLAESLHKLMDTIHDDLFAKAKKETLAHKPIVESWEEFLTTLDAGNLCQMPWCEEVACEESIKKDSTRSMDIDDKAPSMGAKSLCIPLVQPADAKGKACVKCGKPAKSYTMFGRSY</sequence>